<dbReference type="RefSeq" id="WP_284208244.1">
    <property type="nucleotide sequence ID" value="NZ_BSSU01000011.1"/>
</dbReference>
<dbReference type="EMBL" id="BSSU01000011">
    <property type="protein sequence ID" value="GLX82858.1"/>
    <property type="molecule type" value="Genomic_DNA"/>
</dbReference>
<gene>
    <name evidence="2" type="ORF">theurythT_23100</name>
</gene>
<reference evidence="2 3" key="1">
    <citation type="submission" date="2023-03" db="EMBL/GenBank/DDBJ databases">
        <title>Draft genome sequence of Thalassotalea eurytherma JCM 18482T.</title>
        <authorList>
            <person name="Sawabe T."/>
        </authorList>
    </citation>
    <scope>NUCLEOTIDE SEQUENCE [LARGE SCALE GENOMIC DNA]</scope>
    <source>
        <strain evidence="2 3">JCM 18482</strain>
    </source>
</reference>
<evidence type="ECO:0000256" key="1">
    <source>
        <dbReference type="SAM" id="SignalP"/>
    </source>
</evidence>
<feature type="signal peptide" evidence="1">
    <location>
        <begin position="1"/>
        <end position="27"/>
    </location>
</feature>
<comment type="caution">
    <text evidence="2">The sequence shown here is derived from an EMBL/GenBank/DDBJ whole genome shotgun (WGS) entry which is preliminary data.</text>
</comment>
<evidence type="ECO:0000313" key="3">
    <source>
        <dbReference type="Proteomes" id="UP001157133"/>
    </source>
</evidence>
<keyword evidence="3" id="KW-1185">Reference proteome</keyword>
<accession>A0ABQ6H3W0</accession>
<protein>
    <recommendedName>
        <fullName evidence="4">Transglutaminase domain-containing protein</fullName>
    </recommendedName>
</protein>
<name>A0ABQ6H3W0_9GAMM</name>
<evidence type="ECO:0000313" key="2">
    <source>
        <dbReference type="EMBL" id="GLX82858.1"/>
    </source>
</evidence>
<sequence length="329" mass="36436">MKNKVCRSLVKLSLSLAFLATPLMLCAQQLHFSKQQQEGTVSLNFAWQDMNDAAQQLNFSENSGAFFKPFRNFRAYNPLSAQQAVVKKTLKAWQADPIDGVSIKLTRDNGQLGIGLTATSENALQDASAHLKRLSGEAKEQYLAQRFYHIFTRHDGKQGVKPDHVKIAEQSAPLLKALKPIILETVELRNIRLVTDYTFNFIQSIPYSKLASRQTSAGAGFVPPMQLLYQNQGDCDSKVTLASALLRSLMPRIEMIMVFIDGHALMGINAPLQAGDKTISYEGITYVLGEPTGPAQYPLGKIALQSEQAIDAGLYTVEKFHVNETVDEE</sequence>
<feature type="chain" id="PRO_5045474268" description="Transglutaminase domain-containing protein" evidence="1">
    <location>
        <begin position="28"/>
        <end position="329"/>
    </location>
</feature>
<organism evidence="2 3">
    <name type="scientific">Thalassotalea eurytherma</name>
    <dbReference type="NCBI Taxonomy" id="1144278"/>
    <lineage>
        <taxon>Bacteria</taxon>
        <taxon>Pseudomonadati</taxon>
        <taxon>Pseudomonadota</taxon>
        <taxon>Gammaproteobacteria</taxon>
        <taxon>Alteromonadales</taxon>
        <taxon>Colwelliaceae</taxon>
        <taxon>Thalassotalea</taxon>
    </lineage>
</organism>
<dbReference type="Proteomes" id="UP001157133">
    <property type="component" value="Unassembled WGS sequence"/>
</dbReference>
<proteinExistence type="predicted"/>
<keyword evidence="1" id="KW-0732">Signal</keyword>
<evidence type="ECO:0008006" key="4">
    <source>
        <dbReference type="Google" id="ProtNLM"/>
    </source>
</evidence>